<feature type="region of interest" description="Disordered" evidence="8">
    <location>
        <begin position="838"/>
        <end position="876"/>
    </location>
</feature>
<keyword evidence="4" id="KW-0645">Protease</keyword>
<dbReference type="EMBL" id="QEAP01000394">
    <property type="protein sequence ID" value="TPX67474.1"/>
    <property type="molecule type" value="Genomic_DNA"/>
</dbReference>
<feature type="region of interest" description="Disordered" evidence="8">
    <location>
        <begin position="1173"/>
        <end position="1192"/>
    </location>
</feature>
<keyword evidence="5" id="KW-0833">Ubl conjugation pathway</keyword>
<dbReference type="PROSITE" id="PS00972">
    <property type="entry name" value="USP_1"/>
    <property type="match status" value="1"/>
</dbReference>
<dbReference type="GO" id="GO:0006508">
    <property type="term" value="P:proteolysis"/>
    <property type="evidence" value="ECO:0007669"/>
    <property type="project" value="UniProtKB-KW"/>
</dbReference>
<dbReference type="Pfam" id="PF00443">
    <property type="entry name" value="UCH"/>
    <property type="match status" value="1"/>
</dbReference>
<dbReference type="STRING" id="246404.A0A507EUD4"/>
<gene>
    <name evidence="10" type="ORF">CcCBS67573_g07474</name>
</gene>
<keyword evidence="7" id="KW-0788">Thiol protease</keyword>
<evidence type="ECO:0000256" key="4">
    <source>
        <dbReference type="ARBA" id="ARBA00022670"/>
    </source>
</evidence>
<dbReference type="InterPro" id="IPR038765">
    <property type="entry name" value="Papain-like_cys_pep_sf"/>
</dbReference>
<evidence type="ECO:0000256" key="3">
    <source>
        <dbReference type="ARBA" id="ARBA00012759"/>
    </source>
</evidence>
<evidence type="ECO:0000256" key="2">
    <source>
        <dbReference type="ARBA" id="ARBA00009085"/>
    </source>
</evidence>
<evidence type="ECO:0000259" key="9">
    <source>
        <dbReference type="PROSITE" id="PS50235"/>
    </source>
</evidence>
<dbReference type="SUPFAM" id="SSF54001">
    <property type="entry name" value="Cysteine proteinases"/>
    <property type="match status" value="1"/>
</dbReference>
<dbReference type="InterPro" id="IPR018200">
    <property type="entry name" value="USP_CS"/>
</dbReference>
<dbReference type="CDD" id="cd02674">
    <property type="entry name" value="Peptidase_C19R"/>
    <property type="match status" value="1"/>
</dbReference>
<evidence type="ECO:0000256" key="6">
    <source>
        <dbReference type="ARBA" id="ARBA00022801"/>
    </source>
</evidence>
<dbReference type="InterPro" id="IPR001394">
    <property type="entry name" value="Peptidase_C19_UCH"/>
</dbReference>
<feature type="domain" description="USP" evidence="9">
    <location>
        <begin position="251"/>
        <end position="1159"/>
    </location>
</feature>
<proteinExistence type="inferred from homology"/>
<dbReference type="InterPro" id="IPR028889">
    <property type="entry name" value="USP"/>
</dbReference>
<evidence type="ECO:0000256" key="5">
    <source>
        <dbReference type="ARBA" id="ARBA00022786"/>
    </source>
</evidence>
<dbReference type="PROSITE" id="PS00973">
    <property type="entry name" value="USP_2"/>
    <property type="match status" value="1"/>
</dbReference>
<dbReference type="PROSITE" id="PS50235">
    <property type="entry name" value="USP_3"/>
    <property type="match status" value="1"/>
</dbReference>
<evidence type="ECO:0000256" key="1">
    <source>
        <dbReference type="ARBA" id="ARBA00000707"/>
    </source>
</evidence>
<evidence type="ECO:0000256" key="8">
    <source>
        <dbReference type="SAM" id="MobiDB-lite"/>
    </source>
</evidence>
<dbReference type="PANTHER" id="PTHR21646:SF24">
    <property type="entry name" value="UBIQUITIN CARBOXYL-TERMINAL HYDROLASE"/>
    <property type="match status" value="1"/>
</dbReference>
<evidence type="ECO:0000256" key="7">
    <source>
        <dbReference type="ARBA" id="ARBA00022807"/>
    </source>
</evidence>
<evidence type="ECO:0000313" key="11">
    <source>
        <dbReference type="Proteomes" id="UP000320333"/>
    </source>
</evidence>
<dbReference type="EC" id="3.4.19.12" evidence="3"/>
<accession>A0A507EUD4</accession>
<comment type="similarity">
    <text evidence="2">Belongs to the peptidase C19 family.</text>
</comment>
<keyword evidence="6" id="KW-0378">Hydrolase</keyword>
<dbReference type="InterPro" id="IPR050185">
    <property type="entry name" value="Ub_carboxyl-term_hydrolase"/>
</dbReference>
<dbReference type="OrthoDB" id="292964at2759"/>
<dbReference type="Proteomes" id="UP000320333">
    <property type="component" value="Unassembled WGS sequence"/>
</dbReference>
<feature type="region of interest" description="Disordered" evidence="8">
    <location>
        <begin position="1294"/>
        <end position="1315"/>
    </location>
</feature>
<sequence>MASGTELNLILNNIQNQTLAEGDSVHLIPSSFFNSLAQHIQTGSDIGPVDYSLVADSLNKPRLLADSNGAFVVVNAAIFAELEKWFPLDSDLAKTTFTVKDTNPLGRSGSHFETVEVLSMNKNEAELDNELPTSTDILGSTHRKPVSFTIPHKETKEEKRTRIFLATQGVSLSDETPSASKAPLLLGEADPNDTTIVSIPSADSAGSSDSRFPGAGRTLGSSSTYTAPTVTMTPAAPPAVPSRPKVTPGAMGLTNLGNTCFMNSALQCLSNSAHLTSYFLSERWNQELNPDNPLGMNGEVAVAYAGLMRELWKITNDDSRYGNQFAPRNFKSTIGRFNQTFLGYSQQDSQELLQFLLDGLHEDLNRIKKKPYVEQPEMEGRPDAEIASKAWELYRLRNDSQIVDLFQGEYKSRVECVECGNWSVKFDPYMFLSVPVPEKREVVVNVIVVGSCFLKRGDNPDGVEGTKNASINPLDRVASSMDETGLSRSSSAASLSSYAALSSATSNDPESIRRHEKLIKLSFTLPRDATIQTLKTRIAKRMGWRLKEGKRRIVVVEEYANKIYKTFHDWDRVSDIKPADHVYAHELVDPDLQQYGLESPEAHQSAPAAASRTTYVPLYIRISDTQDASDLTKGVPLLIPVPAELSIPVSVAPEYAAHVSSGLWKDLAFNKMGAAVYELAIQNLRRFSKVGLYKSEQVDGVNEAEFAQQLVDEFERQMGGFGSSSYSSIPPAPRSDVDNATIEDLYPTTSATANLPRSGPIFESLIAYPESQPESGAKCIRNLFKLRYIQGDPNVGVLDNKDGFYYNHGYRAEKLELNTNGEGVPSLVYRKRKSSPKRAKVSVLEPDGSEAPHVQPAAAEDDSEEAEEGEPDEIILASKHENKRLYEYKKFALDDDGENFLISDVPIASGGKGKGGSDFAHIETISMAGELVLVAEFSTKMAAMLFGEEVLSSYRKDIPAFEAEDAEEAKPTLSGQSTTNSNKKDITLSDCLTEFMKEEIMGDEDTWYCPKCKDHKKIKKKLDVWSVPDTLVLHLKRFSQTGRGFRSMSSNKIDALVDFPVNGLDLSDFVIGKEWMKQQEDLHKLPGSSEYSEADDSLLMYDLFAVSNHFGGLGGGHYTAYAKNPVDSHWYNFDDSHVSKISESSVVTPAAYMLFYQRRSRKNTHDLNEMIQFRQNNPSPPEQVRQGYSSYSSSSMQWNSPSSYNATYSTLGPHMNRRGSSPSSVETARSGGNELESNLATLHNPVGFGFGGVDRMDEGQPMSTFSATVSHDNADDDNMAGPHVAKVDLDGDFEMVENPADPESNEQEMDMFKID</sequence>
<evidence type="ECO:0000313" key="10">
    <source>
        <dbReference type="EMBL" id="TPX67474.1"/>
    </source>
</evidence>
<feature type="compositionally biased region" description="Acidic residues" evidence="8">
    <location>
        <begin position="859"/>
        <end position="873"/>
    </location>
</feature>
<feature type="region of interest" description="Disordered" evidence="8">
    <location>
        <begin position="187"/>
        <end position="246"/>
    </location>
</feature>
<reference evidence="10 11" key="1">
    <citation type="journal article" date="2019" name="Sci. Rep.">
        <title>Comparative genomics of chytrid fungi reveal insights into the obligate biotrophic and pathogenic lifestyle of Synchytrium endobioticum.</title>
        <authorList>
            <person name="van de Vossenberg B.T.L.H."/>
            <person name="Warris S."/>
            <person name="Nguyen H.D.T."/>
            <person name="van Gent-Pelzer M.P.E."/>
            <person name="Joly D.L."/>
            <person name="van de Geest H.C."/>
            <person name="Bonants P.J.M."/>
            <person name="Smith D.S."/>
            <person name="Levesque C.A."/>
            <person name="van der Lee T.A.J."/>
        </authorList>
    </citation>
    <scope>NUCLEOTIDE SEQUENCE [LARGE SCALE GENOMIC DNA]</scope>
    <source>
        <strain evidence="10 11">CBS 675.73</strain>
    </source>
</reference>
<comment type="catalytic activity">
    <reaction evidence="1">
        <text>Thiol-dependent hydrolysis of ester, thioester, amide, peptide and isopeptide bonds formed by the C-terminal Gly of ubiquitin (a 76-residue protein attached to proteins as an intracellular targeting signal).</text>
        <dbReference type="EC" id="3.4.19.12"/>
    </reaction>
</comment>
<dbReference type="GO" id="GO:0004843">
    <property type="term" value="F:cysteine-type deubiquitinase activity"/>
    <property type="evidence" value="ECO:0007669"/>
    <property type="project" value="UniProtKB-EC"/>
</dbReference>
<protein>
    <recommendedName>
        <fullName evidence="3">ubiquitinyl hydrolase 1</fullName>
        <ecNumber evidence="3">3.4.19.12</ecNumber>
    </recommendedName>
</protein>
<dbReference type="PANTHER" id="PTHR21646">
    <property type="entry name" value="UBIQUITIN CARBOXYL-TERMINAL HYDROLASE"/>
    <property type="match status" value="1"/>
</dbReference>
<keyword evidence="11" id="KW-1185">Reference proteome</keyword>
<comment type="caution">
    <text evidence="10">The sequence shown here is derived from an EMBL/GenBank/DDBJ whole genome shotgun (WGS) entry which is preliminary data.</text>
</comment>
<feature type="region of interest" description="Disordered" evidence="8">
    <location>
        <begin position="1209"/>
        <end position="1232"/>
    </location>
</feature>
<dbReference type="GO" id="GO:0016579">
    <property type="term" value="P:protein deubiquitination"/>
    <property type="evidence" value="ECO:0007669"/>
    <property type="project" value="InterPro"/>
</dbReference>
<feature type="compositionally biased region" description="Polar residues" evidence="8">
    <location>
        <begin position="1218"/>
        <end position="1227"/>
    </location>
</feature>
<name>A0A507EUD4_9FUNG</name>
<organism evidence="10 11">
    <name type="scientific">Chytriomyces confervae</name>
    <dbReference type="NCBI Taxonomy" id="246404"/>
    <lineage>
        <taxon>Eukaryota</taxon>
        <taxon>Fungi</taxon>
        <taxon>Fungi incertae sedis</taxon>
        <taxon>Chytridiomycota</taxon>
        <taxon>Chytridiomycota incertae sedis</taxon>
        <taxon>Chytridiomycetes</taxon>
        <taxon>Chytridiales</taxon>
        <taxon>Chytriomycetaceae</taxon>
        <taxon>Chytriomyces</taxon>
    </lineage>
</organism>
<dbReference type="Gene3D" id="3.90.70.10">
    <property type="entry name" value="Cysteine proteinases"/>
    <property type="match status" value="2"/>
</dbReference>